<sequence length="108" mass="11510">MKGLPICDHIRLSASADSAKADYFEITPAAINVLQRQMHCSSSSEGKDETSLLRGSDHLRPGAVFVPVRRPGSTKDPTGPDSWTCATSNARRNRSSPPAEGTASFLPA</sequence>
<evidence type="ECO:0000313" key="3">
    <source>
        <dbReference type="Proteomes" id="UP000494040"/>
    </source>
</evidence>
<evidence type="ECO:0000313" key="2">
    <source>
        <dbReference type="EnsemblMetazoa" id="XP_014244715.1"/>
    </source>
</evidence>
<feature type="compositionally biased region" description="Basic and acidic residues" evidence="1">
    <location>
        <begin position="45"/>
        <end position="60"/>
    </location>
</feature>
<organism evidence="2 3">
    <name type="scientific">Cimex lectularius</name>
    <name type="common">Bed bug</name>
    <name type="synonym">Acanthia lectularia</name>
    <dbReference type="NCBI Taxonomy" id="79782"/>
    <lineage>
        <taxon>Eukaryota</taxon>
        <taxon>Metazoa</taxon>
        <taxon>Ecdysozoa</taxon>
        <taxon>Arthropoda</taxon>
        <taxon>Hexapoda</taxon>
        <taxon>Insecta</taxon>
        <taxon>Pterygota</taxon>
        <taxon>Neoptera</taxon>
        <taxon>Paraneoptera</taxon>
        <taxon>Hemiptera</taxon>
        <taxon>Heteroptera</taxon>
        <taxon>Panheteroptera</taxon>
        <taxon>Cimicomorpha</taxon>
        <taxon>Cimicidae</taxon>
        <taxon>Cimex</taxon>
    </lineage>
</organism>
<name>A0A8I6RGT8_CIMLE</name>
<protein>
    <submittedName>
        <fullName evidence="2">Uncharacterized protein</fullName>
    </submittedName>
</protein>
<dbReference type="GeneID" id="106663967"/>
<reference evidence="2" key="1">
    <citation type="submission" date="2022-01" db="UniProtKB">
        <authorList>
            <consortium name="EnsemblMetazoa"/>
        </authorList>
    </citation>
    <scope>IDENTIFICATION</scope>
</reference>
<accession>A0A8I6RGT8</accession>
<keyword evidence="3" id="KW-1185">Reference proteome</keyword>
<proteinExistence type="predicted"/>
<dbReference type="RefSeq" id="XP_014244715.1">
    <property type="nucleotide sequence ID" value="XM_014389229.2"/>
</dbReference>
<dbReference type="KEGG" id="clec:106663967"/>
<dbReference type="Proteomes" id="UP000494040">
    <property type="component" value="Unassembled WGS sequence"/>
</dbReference>
<dbReference type="EnsemblMetazoa" id="XM_014389229.2">
    <property type="protein sequence ID" value="XP_014244715.1"/>
    <property type="gene ID" value="LOC106663967"/>
</dbReference>
<dbReference type="AlphaFoldDB" id="A0A8I6RGT8"/>
<evidence type="ECO:0000256" key="1">
    <source>
        <dbReference type="SAM" id="MobiDB-lite"/>
    </source>
</evidence>
<feature type="region of interest" description="Disordered" evidence="1">
    <location>
        <begin position="40"/>
        <end position="108"/>
    </location>
</feature>